<evidence type="ECO:0000313" key="8">
    <source>
        <dbReference type="Proteomes" id="UP001162131"/>
    </source>
</evidence>
<dbReference type="Gene3D" id="1.10.45.10">
    <property type="entry name" value="Vanillyl-alcohol Oxidase, Chain A, domain 4"/>
    <property type="match status" value="1"/>
</dbReference>
<comment type="cofactor">
    <cofactor evidence="1">
        <name>FAD</name>
        <dbReference type="ChEBI" id="CHEBI:57692"/>
    </cofactor>
</comment>
<dbReference type="FunFam" id="3.30.43.10:FF:000011">
    <property type="entry name" value="D-lactate dehydrogenase (Cytochrome)"/>
    <property type="match status" value="1"/>
</dbReference>
<organism evidence="7 8">
    <name type="scientific">Blepharisma stoltei</name>
    <dbReference type="NCBI Taxonomy" id="1481888"/>
    <lineage>
        <taxon>Eukaryota</taxon>
        <taxon>Sar</taxon>
        <taxon>Alveolata</taxon>
        <taxon>Ciliophora</taxon>
        <taxon>Postciliodesmatophora</taxon>
        <taxon>Heterotrichea</taxon>
        <taxon>Heterotrichida</taxon>
        <taxon>Blepharismidae</taxon>
        <taxon>Blepharisma</taxon>
    </lineage>
</organism>
<dbReference type="SUPFAM" id="SSF55103">
    <property type="entry name" value="FAD-linked oxidases, C-terminal domain"/>
    <property type="match status" value="1"/>
</dbReference>
<dbReference type="AlphaFoldDB" id="A0AAU9ILU6"/>
<keyword evidence="8" id="KW-1185">Reference proteome</keyword>
<name>A0AAU9ILU6_9CILI</name>
<dbReference type="GO" id="GO:0005739">
    <property type="term" value="C:mitochondrion"/>
    <property type="evidence" value="ECO:0007669"/>
    <property type="project" value="TreeGrafter"/>
</dbReference>
<evidence type="ECO:0000256" key="1">
    <source>
        <dbReference type="ARBA" id="ARBA00001974"/>
    </source>
</evidence>
<dbReference type="Pfam" id="PF02913">
    <property type="entry name" value="FAD-oxidase_C"/>
    <property type="match status" value="1"/>
</dbReference>
<dbReference type="InterPro" id="IPR004113">
    <property type="entry name" value="FAD-bd_oxidored_4_C"/>
</dbReference>
<dbReference type="Gene3D" id="3.30.70.2190">
    <property type="match status" value="1"/>
</dbReference>
<comment type="caution">
    <text evidence="7">The sequence shown here is derived from an EMBL/GenBank/DDBJ whole genome shotgun (WGS) entry which is preliminary data.</text>
</comment>
<gene>
    <name evidence="7" type="ORF">BSTOLATCC_MIC8402</name>
</gene>
<dbReference type="InterPro" id="IPR006094">
    <property type="entry name" value="Oxid_FAD_bind_N"/>
</dbReference>
<dbReference type="Gene3D" id="3.30.465.10">
    <property type="match status" value="1"/>
</dbReference>
<protein>
    <recommendedName>
        <fullName evidence="6">FAD-binding PCMH-type domain-containing protein</fullName>
    </recommendedName>
</protein>
<evidence type="ECO:0000256" key="4">
    <source>
        <dbReference type="ARBA" id="ARBA00022827"/>
    </source>
</evidence>
<dbReference type="PANTHER" id="PTHR43716:SF1">
    <property type="entry name" value="D-2-HYDROXYGLUTARATE DEHYDROGENASE, MITOCHONDRIAL"/>
    <property type="match status" value="1"/>
</dbReference>
<evidence type="ECO:0000259" key="6">
    <source>
        <dbReference type="PROSITE" id="PS51387"/>
    </source>
</evidence>
<dbReference type="GO" id="GO:0016491">
    <property type="term" value="F:oxidoreductase activity"/>
    <property type="evidence" value="ECO:0007669"/>
    <property type="project" value="UniProtKB-KW"/>
</dbReference>
<dbReference type="InterPro" id="IPR051264">
    <property type="entry name" value="FAD-oxidored/transferase_4"/>
</dbReference>
<dbReference type="InterPro" id="IPR036318">
    <property type="entry name" value="FAD-bd_PCMH-like_sf"/>
</dbReference>
<reference evidence="7" key="1">
    <citation type="submission" date="2021-09" db="EMBL/GenBank/DDBJ databases">
        <authorList>
            <consortium name="AG Swart"/>
            <person name="Singh M."/>
            <person name="Singh A."/>
            <person name="Seah K."/>
            <person name="Emmerich C."/>
        </authorList>
    </citation>
    <scope>NUCLEOTIDE SEQUENCE</scope>
    <source>
        <strain evidence="7">ATCC30299</strain>
    </source>
</reference>
<proteinExistence type="inferred from homology"/>
<dbReference type="InterPro" id="IPR016169">
    <property type="entry name" value="FAD-bd_PCMH_sub2"/>
</dbReference>
<dbReference type="Pfam" id="PF01565">
    <property type="entry name" value="FAD_binding_4"/>
    <property type="match status" value="1"/>
</dbReference>
<dbReference type="GO" id="GO:0071949">
    <property type="term" value="F:FAD binding"/>
    <property type="evidence" value="ECO:0007669"/>
    <property type="project" value="InterPro"/>
</dbReference>
<keyword evidence="3" id="KW-0285">Flavoprotein</keyword>
<evidence type="ECO:0000313" key="7">
    <source>
        <dbReference type="EMBL" id="CAG9313123.1"/>
    </source>
</evidence>
<keyword evidence="4" id="KW-0274">FAD</keyword>
<accession>A0AAU9ILU6</accession>
<dbReference type="InterPro" id="IPR016171">
    <property type="entry name" value="Vanillyl_alc_oxidase_C-sub2"/>
</dbReference>
<evidence type="ECO:0000256" key="5">
    <source>
        <dbReference type="ARBA" id="ARBA00023002"/>
    </source>
</evidence>
<dbReference type="Gene3D" id="3.30.70.2740">
    <property type="match status" value="1"/>
</dbReference>
<dbReference type="FunFam" id="3.30.70.2190:FF:000001">
    <property type="entry name" value="D-2-hydroxyglutarate dehydrogenase mitochondrial"/>
    <property type="match status" value="1"/>
</dbReference>
<comment type="similarity">
    <text evidence="2">Belongs to the FAD-binding oxidoreductase/transferase type 4 family.</text>
</comment>
<dbReference type="PANTHER" id="PTHR43716">
    <property type="entry name" value="D-2-HYDROXYGLUTARATE DEHYDROGENASE, MITOCHONDRIAL"/>
    <property type="match status" value="1"/>
</dbReference>
<dbReference type="SUPFAM" id="SSF56176">
    <property type="entry name" value="FAD-binding/transporter-associated domain-like"/>
    <property type="match status" value="1"/>
</dbReference>
<dbReference type="Proteomes" id="UP001162131">
    <property type="component" value="Unassembled WGS sequence"/>
</dbReference>
<keyword evidence="5" id="KW-0560">Oxidoreductase</keyword>
<feature type="domain" description="FAD-binding PCMH-type" evidence="6">
    <location>
        <begin position="59"/>
        <end position="238"/>
    </location>
</feature>
<dbReference type="InterPro" id="IPR016167">
    <property type="entry name" value="FAD-bd_PCMH_sub1"/>
</dbReference>
<dbReference type="PROSITE" id="PS51387">
    <property type="entry name" value="FAD_PCMH"/>
    <property type="match status" value="1"/>
</dbReference>
<evidence type="ECO:0000256" key="3">
    <source>
        <dbReference type="ARBA" id="ARBA00022630"/>
    </source>
</evidence>
<evidence type="ECO:0000256" key="2">
    <source>
        <dbReference type="ARBA" id="ARBA00008000"/>
    </source>
</evidence>
<dbReference type="EMBL" id="CAJZBQ010000010">
    <property type="protein sequence ID" value="CAG9313123.1"/>
    <property type="molecule type" value="Genomic_DNA"/>
</dbReference>
<dbReference type="InterPro" id="IPR016166">
    <property type="entry name" value="FAD-bd_PCMH"/>
</dbReference>
<dbReference type="FunFam" id="1.10.45.10:FF:000001">
    <property type="entry name" value="D-lactate dehydrogenase mitochondrial"/>
    <property type="match status" value="1"/>
</dbReference>
<dbReference type="Gene3D" id="3.30.43.10">
    <property type="entry name" value="Uridine Diphospho-n-acetylenolpyruvylglucosamine Reductase, domain 2"/>
    <property type="match status" value="1"/>
</dbReference>
<dbReference type="InterPro" id="IPR016164">
    <property type="entry name" value="FAD-linked_Oxase-like_C"/>
</dbReference>
<sequence>MHKLIKLSRKFASLYTPADKLNHKSLSAADLSYFESILPKSGIIQADLSSHNTDYIGIFKGESTLMLKPTNVEQVQAIIKYCKQERLPICPQGGNTGLVGGSVPVFDEIILNTSQMNNIFDFDENQGIVACQSGTILDALSNYAEERGFVVPLDLGAKGSCFIGGNISTNAGGNRFIRYKSLHETTIGLEVVTGNGDILNTMDYPSRKKAAIDFHHLFIGSEGTLGVITAAKIQLSPKPTSQNVAFLACNNFDDILKILGLARKFLGEILSAFEMMDKQSYNLVSAYIPRFKKPFEKSYGFYVLVETLGINQTHDKEKMEIFIENCMKMCALDGIVCRDLKQMLDLWNIRENCGPAAARAGYCFKFDISTPHALYYKTVEDVREIVGDDGITIGFGHIADCNLHINIAVPKEIAKNVGERVNNFLFEYLQKISGSVSAEHGIGLQKKDKLKYARTSEEIEIMRRIKKAYDPAGILNPYKVLTIK</sequence>